<keyword evidence="4" id="KW-0472">Membrane</keyword>
<proteinExistence type="predicted"/>
<gene>
    <name evidence="6" type="ORF">SAMN05216421_1206</name>
</gene>
<dbReference type="Proteomes" id="UP000243207">
    <property type="component" value="Chromosome I"/>
</dbReference>
<evidence type="ECO:0000256" key="2">
    <source>
        <dbReference type="ARBA" id="ARBA00022692"/>
    </source>
</evidence>
<feature type="domain" description="DUF1232" evidence="5">
    <location>
        <begin position="46"/>
        <end position="81"/>
    </location>
</feature>
<dbReference type="EMBL" id="LT629736">
    <property type="protein sequence ID" value="SDS26508.1"/>
    <property type="molecule type" value="Genomic_DNA"/>
</dbReference>
<evidence type="ECO:0000256" key="4">
    <source>
        <dbReference type="ARBA" id="ARBA00023136"/>
    </source>
</evidence>
<sequence length="118" mass="13522">MLNKPFSDRQFWDKLNGYARKAGREGVDRALRLYYAARRPETPTWAKTSIFGALAYFISPIDAVPDLLPFIGVSDDLTVMAAALAMVSMYINDDVKRRARQTTEKWFGPEVIEAERFR</sequence>
<accession>A0A1H1QSQ5</accession>
<dbReference type="InterPro" id="IPR010652">
    <property type="entry name" value="DUF1232"/>
</dbReference>
<organism evidence="6 7">
    <name type="scientific">Halopseudomonas xinjiangensis</name>
    <dbReference type="NCBI Taxonomy" id="487184"/>
    <lineage>
        <taxon>Bacteria</taxon>
        <taxon>Pseudomonadati</taxon>
        <taxon>Pseudomonadota</taxon>
        <taxon>Gammaproteobacteria</taxon>
        <taxon>Pseudomonadales</taxon>
        <taxon>Pseudomonadaceae</taxon>
        <taxon>Halopseudomonas</taxon>
    </lineage>
</organism>
<evidence type="ECO:0000313" key="7">
    <source>
        <dbReference type="Proteomes" id="UP000243207"/>
    </source>
</evidence>
<evidence type="ECO:0000313" key="6">
    <source>
        <dbReference type="EMBL" id="SDS26508.1"/>
    </source>
</evidence>
<dbReference type="AlphaFoldDB" id="A0A1H1QSQ5"/>
<keyword evidence="2" id="KW-0812">Transmembrane</keyword>
<dbReference type="Pfam" id="PF06803">
    <property type="entry name" value="DUF1232"/>
    <property type="match status" value="1"/>
</dbReference>
<keyword evidence="3" id="KW-1133">Transmembrane helix</keyword>
<reference evidence="7" key="1">
    <citation type="submission" date="2016-10" db="EMBL/GenBank/DDBJ databases">
        <authorList>
            <person name="Varghese N."/>
            <person name="Submissions S."/>
        </authorList>
    </citation>
    <scope>NUCLEOTIDE SEQUENCE [LARGE SCALE GENOMIC DNA]</scope>
    <source>
        <strain evidence="7">NRRL B-51270</strain>
    </source>
</reference>
<evidence type="ECO:0000256" key="1">
    <source>
        <dbReference type="ARBA" id="ARBA00004127"/>
    </source>
</evidence>
<evidence type="ECO:0000256" key="3">
    <source>
        <dbReference type="ARBA" id="ARBA00022989"/>
    </source>
</evidence>
<name>A0A1H1QSQ5_9GAMM</name>
<dbReference type="OrthoDB" id="9804184at2"/>
<dbReference type="GO" id="GO:0012505">
    <property type="term" value="C:endomembrane system"/>
    <property type="evidence" value="ECO:0007669"/>
    <property type="project" value="UniProtKB-SubCell"/>
</dbReference>
<dbReference type="RefSeq" id="WP_093392299.1">
    <property type="nucleotide sequence ID" value="NZ_LT629736.1"/>
</dbReference>
<dbReference type="PIRSF" id="PIRSF031804">
    <property type="entry name" value="UCP031804"/>
    <property type="match status" value="1"/>
</dbReference>
<keyword evidence="7" id="KW-1185">Reference proteome</keyword>
<comment type="subcellular location">
    <subcellularLocation>
        <location evidence="1">Endomembrane system</location>
        <topology evidence="1">Multi-pass membrane protein</topology>
    </subcellularLocation>
</comment>
<protein>
    <submittedName>
        <fullName evidence="6">Uncharacterized membrane protein YkvA, DUF1232 family</fullName>
    </submittedName>
</protein>
<dbReference type="STRING" id="487184.SAMN05216421_1206"/>
<evidence type="ECO:0000259" key="5">
    <source>
        <dbReference type="Pfam" id="PF06803"/>
    </source>
</evidence>
<dbReference type="InterPro" id="IPR016983">
    <property type="entry name" value="UCP031804"/>
</dbReference>